<sequence length="327" mass="37590">MGSFAYTPLNLDRSAFRLVRLQKGTAYEIHCELIATTLDENTITYEAVSYTWGSQGKPYSINIQGERLNITFNLWCILHDLRLREKDRYLWIDAISINQNDVAERAHQVQRMRKIYGNAECVLFCLGVASTESANIFLASLVYLRGETGGYRWPLNDAHWETAWENVRKSLRSDYGDQFEKRQQEGLEEILNKQWFRRVWILQEVASARRALILCYGAESVPSHIFVMGIRLMDRCLNEHSQSVVGLMPGPEGFSHMAYHSDLYSILIRFSKSEASDQRDRIYALLGLCTDGTPLKPDYEMSAEDIISALDQHMFGNSTWQQHLAGV</sequence>
<evidence type="ECO:0000313" key="2">
    <source>
        <dbReference type="Proteomes" id="UP001143856"/>
    </source>
</evidence>
<organism evidence="1 2">
    <name type="scientific">Xylaria curta</name>
    <dbReference type="NCBI Taxonomy" id="42375"/>
    <lineage>
        <taxon>Eukaryota</taxon>
        <taxon>Fungi</taxon>
        <taxon>Dikarya</taxon>
        <taxon>Ascomycota</taxon>
        <taxon>Pezizomycotina</taxon>
        <taxon>Sordariomycetes</taxon>
        <taxon>Xylariomycetidae</taxon>
        <taxon>Xylariales</taxon>
        <taxon>Xylariaceae</taxon>
        <taxon>Xylaria</taxon>
    </lineage>
</organism>
<evidence type="ECO:0000313" key="1">
    <source>
        <dbReference type="EMBL" id="KAJ2989710.1"/>
    </source>
</evidence>
<proteinExistence type="predicted"/>
<reference evidence="1" key="1">
    <citation type="submission" date="2022-10" db="EMBL/GenBank/DDBJ databases">
        <title>Genome Sequence of Xylaria curta.</title>
        <authorList>
            <person name="Buettner E."/>
        </authorList>
    </citation>
    <scope>NUCLEOTIDE SEQUENCE</scope>
    <source>
        <strain evidence="1">Babe10</strain>
    </source>
</reference>
<gene>
    <name evidence="1" type="ORF">NUW58_g3329</name>
</gene>
<protein>
    <submittedName>
        <fullName evidence="1">Uncharacterized protein</fullName>
    </submittedName>
</protein>
<keyword evidence="2" id="KW-1185">Reference proteome</keyword>
<dbReference type="Proteomes" id="UP001143856">
    <property type="component" value="Unassembled WGS sequence"/>
</dbReference>
<dbReference type="EMBL" id="JAPDGR010000500">
    <property type="protein sequence ID" value="KAJ2989710.1"/>
    <property type="molecule type" value="Genomic_DNA"/>
</dbReference>
<name>A0ACC1PD01_9PEZI</name>
<comment type="caution">
    <text evidence="1">The sequence shown here is derived from an EMBL/GenBank/DDBJ whole genome shotgun (WGS) entry which is preliminary data.</text>
</comment>
<accession>A0ACC1PD01</accession>